<organism evidence="6 7">
    <name type="scientific">Pythium oligandrum</name>
    <name type="common">Mycoparasitic fungus</name>
    <dbReference type="NCBI Taxonomy" id="41045"/>
    <lineage>
        <taxon>Eukaryota</taxon>
        <taxon>Sar</taxon>
        <taxon>Stramenopiles</taxon>
        <taxon>Oomycota</taxon>
        <taxon>Peronosporomycetes</taxon>
        <taxon>Pythiales</taxon>
        <taxon>Pythiaceae</taxon>
        <taxon>Pythium</taxon>
    </lineage>
</organism>
<keyword evidence="7" id="KW-1185">Reference proteome</keyword>
<protein>
    <recommendedName>
        <fullName evidence="8">Cytochrome P450</fullName>
    </recommendedName>
</protein>
<dbReference type="Proteomes" id="UP000794436">
    <property type="component" value="Unassembled WGS sequence"/>
</dbReference>
<dbReference type="OrthoDB" id="6480556at2759"/>
<dbReference type="InterPro" id="IPR017972">
    <property type="entry name" value="Cyt_P450_CS"/>
</dbReference>
<gene>
    <name evidence="6" type="ORF">Poli38472_005336</name>
</gene>
<dbReference type="AlphaFoldDB" id="A0A8K1CGS5"/>
<dbReference type="PANTHER" id="PTHR24296">
    <property type="entry name" value="CYTOCHROME P450"/>
    <property type="match status" value="1"/>
</dbReference>
<dbReference type="InterPro" id="IPR036396">
    <property type="entry name" value="Cyt_P450_sf"/>
</dbReference>
<reference evidence="6" key="1">
    <citation type="submission" date="2019-03" db="EMBL/GenBank/DDBJ databases">
        <title>Long read genome sequence of the mycoparasitic Pythium oligandrum ATCC 38472 isolated from sugarbeet rhizosphere.</title>
        <authorList>
            <person name="Gaulin E."/>
        </authorList>
    </citation>
    <scope>NUCLEOTIDE SEQUENCE</scope>
    <source>
        <strain evidence="6">ATCC 38472_TT</strain>
    </source>
</reference>
<comment type="similarity">
    <text evidence="1">Belongs to the cytochrome P450 family.</text>
</comment>
<dbReference type="GO" id="GO:0020037">
    <property type="term" value="F:heme binding"/>
    <property type="evidence" value="ECO:0007669"/>
    <property type="project" value="InterPro"/>
</dbReference>
<dbReference type="Pfam" id="PF00067">
    <property type="entry name" value="p450"/>
    <property type="match status" value="2"/>
</dbReference>
<comment type="caution">
    <text evidence="6">The sequence shown here is derived from an EMBL/GenBank/DDBJ whole genome shotgun (WGS) entry which is preliminary data.</text>
</comment>
<evidence type="ECO:0000313" key="6">
    <source>
        <dbReference type="EMBL" id="TMW62718.1"/>
    </source>
</evidence>
<dbReference type="InterPro" id="IPR002401">
    <property type="entry name" value="Cyt_P450_E_grp-I"/>
</dbReference>
<dbReference type="PRINTS" id="PR00463">
    <property type="entry name" value="EP450I"/>
</dbReference>
<dbReference type="PROSITE" id="PS00086">
    <property type="entry name" value="CYTOCHROME_P450"/>
    <property type="match status" value="1"/>
</dbReference>
<evidence type="ECO:0008006" key="8">
    <source>
        <dbReference type="Google" id="ProtNLM"/>
    </source>
</evidence>
<keyword evidence="5" id="KW-0349">Heme</keyword>
<keyword evidence="4 5" id="KW-0408">Iron</keyword>
<dbReference type="SUPFAM" id="SSF48264">
    <property type="entry name" value="Cytochrome P450"/>
    <property type="match status" value="2"/>
</dbReference>
<name>A0A8K1CGS5_PYTOL</name>
<sequence length="783" mass="89371">MVLQTLMERMRSTTEQLERTELAVAVLLLPISLLALRRLYGAVTKRDTAMSKIKQPYKPLSTLPWLGNTIDFAKNTDRLHDWVVDICKEAQGRPVLLQLLGQPDDIVINTPELIEDVMKTQFDAFPKGEDQAAILSVLGDGIFAVDGVKWVHQRKTASLLFTARSLRESMATIVRKYTTVLLRILDQARQTDQSPDFFRLMNRFTIEVFAEIAFGVELNCLETEVEHPFQSAFDGAQRTMLTRVLLPPWFWKLQQRLGIGAEGQLQRDLKLIDDMVLNIISKSIELRQNNTQERGSVNLVTLFLDQFEKDPENQDKTFDPHYLRDIVIAFLFAGRDTTAQSLSWFFVCISRHPHVATKIRDEMQKVLPELYEGKVDSPSMEQVQQLTYLEAALKETLRLYPPVPSTMKSAARDVVLCDGTFVKKGSTVETPMYAMGRLLHVWGPDAEEFKPERWIDPETGKILHVSPYKFITFNAGPRMCLGMNLALLEIKIVAASVLSRFDVEVLSHDDVKYNLSLTLPIRGELRVKGREMLDDLFGEGIFGTDGAKWAHQRKSASNLFTARSLRESMSDTIQKHTKVLIRVLNKTCASGATVDLFKLLNQITMEAFAEIGFGIEMNGLETGNEHHFQQSFDRAFAGLMVRIMRPAWFWRLQRWFNVGAEREFKEAIEVIDKTMPDIIIKSFEERQKQTFSHGGTTDLVSLFLDRMEKSPNAQDTEFDPRDLRDLLANFLLAGRDTAAQSMCWFLLNVSRHPEVIKRIRSEIQHVIPELINGTMEIPTAEQV</sequence>
<evidence type="ECO:0000256" key="4">
    <source>
        <dbReference type="ARBA" id="ARBA00023004"/>
    </source>
</evidence>
<keyword evidence="2 5" id="KW-0479">Metal-binding</keyword>
<dbReference type="InterPro" id="IPR001128">
    <property type="entry name" value="Cyt_P450"/>
</dbReference>
<dbReference type="GO" id="GO:0016705">
    <property type="term" value="F:oxidoreductase activity, acting on paired donors, with incorporation or reduction of molecular oxygen"/>
    <property type="evidence" value="ECO:0007669"/>
    <property type="project" value="InterPro"/>
</dbReference>
<evidence type="ECO:0000313" key="7">
    <source>
        <dbReference type="Proteomes" id="UP000794436"/>
    </source>
</evidence>
<dbReference type="Gene3D" id="1.10.630.10">
    <property type="entry name" value="Cytochrome P450"/>
    <property type="match status" value="2"/>
</dbReference>
<evidence type="ECO:0000256" key="5">
    <source>
        <dbReference type="PIRSR" id="PIRSR602401-1"/>
    </source>
</evidence>
<accession>A0A8K1CGS5</accession>
<dbReference type="EMBL" id="SPLM01000073">
    <property type="protein sequence ID" value="TMW62718.1"/>
    <property type="molecule type" value="Genomic_DNA"/>
</dbReference>
<keyword evidence="3" id="KW-0560">Oxidoreductase</keyword>
<dbReference type="GO" id="GO:0005506">
    <property type="term" value="F:iron ion binding"/>
    <property type="evidence" value="ECO:0007669"/>
    <property type="project" value="InterPro"/>
</dbReference>
<proteinExistence type="inferred from homology"/>
<evidence type="ECO:0000256" key="2">
    <source>
        <dbReference type="ARBA" id="ARBA00022723"/>
    </source>
</evidence>
<feature type="binding site" description="axial binding residue" evidence="5">
    <location>
        <position position="480"/>
    </location>
    <ligand>
        <name>heme</name>
        <dbReference type="ChEBI" id="CHEBI:30413"/>
    </ligand>
    <ligandPart>
        <name>Fe</name>
        <dbReference type="ChEBI" id="CHEBI:18248"/>
    </ligandPart>
</feature>
<evidence type="ECO:0000256" key="3">
    <source>
        <dbReference type="ARBA" id="ARBA00023002"/>
    </source>
</evidence>
<dbReference type="GO" id="GO:0006629">
    <property type="term" value="P:lipid metabolic process"/>
    <property type="evidence" value="ECO:0007669"/>
    <property type="project" value="UniProtKB-ARBA"/>
</dbReference>
<dbReference type="CDD" id="cd11064">
    <property type="entry name" value="CYP86A"/>
    <property type="match status" value="1"/>
</dbReference>
<dbReference type="PRINTS" id="PR00385">
    <property type="entry name" value="P450"/>
</dbReference>
<dbReference type="GO" id="GO:0004497">
    <property type="term" value="F:monooxygenase activity"/>
    <property type="evidence" value="ECO:0007669"/>
    <property type="project" value="InterPro"/>
</dbReference>
<comment type="cofactor">
    <cofactor evidence="5">
        <name>heme</name>
        <dbReference type="ChEBI" id="CHEBI:30413"/>
    </cofactor>
</comment>
<evidence type="ECO:0000256" key="1">
    <source>
        <dbReference type="ARBA" id="ARBA00010617"/>
    </source>
</evidence>